<dbReference type="Pfam" id="PF20628">
    <property type="entry name" value="Dyp_perox_C"/>
    <property type="match status" value="1"/>
</dbReference>
<dbReference type="InterPro" id="IPR006314">
    <property type="entry name" value="Dyp_peroxidase"/>
</dbReference>
<evidence type="ECO:0000313" key="9">
    <source>
        <dbReference type="EMBL" id="TRY12400.1"/>
    </source>
</evidence>
<comment type="caution">
    <text evidence="9">The sequence shown here is derived from an EMBL/GenBank/DDBJ whole genome shotgun (WGS) entry which is preliminary data.</text>
</comment>
<dbReference type="InterPro" id="IPR048328">
    <property type="entry name" value="Dyp_perox_C"/>
</dbReference>
<dbReference type="InterPro" id="IPR048327">
    <property type="entry name" value="Dyp_perox_N"/>
</dbReference>
<dbReference type="Proteomes" id="UP000318126">
    <property type="component" value="Unassembled WGS sequence"/>
</dbReference>
<dbReference type="NCBIfam" id="TIGR01413">
    <property type="entry name" value="Dyp_perox_fam"/>
    <property type="match status" value="1"/>
</dbReference>
<feature type="domain" description="Dyp-type peroxidase N-terminal" evidence="7">
    <location>
        <begin position="52"/>
        <end position="144"/>
    </location>
</feature>
<evidence type="ECO:0000256" key="4">
    <source>
        <dbReference type="ARBA" id="ARBA00023002"/>
    </source>
</evidence>
<dbReference type="PANTHER" id="PTHR30521">
    <property type="entry name" value="DEFERROCHELATASE/PEROXIDASE"/>
    <property type="match status" value="1"/>
</dbReference>
<accession>A0A553JIW7</accession>
<dbReference type="Pfam" id="PF04261">
    <property type="entry name" value="Dyp_perox_N"/>
    <property type="match status" value="1"/>
</dbReference>
<dbReference type="InterPro" id="IPR011008">
    <property type="entry name" value="Dimeric_a/b-barrel"/>
</dbReference>
<dbReference type="GO" id="GO:0046872">
    <property type="term" value="F:metal ion binding"/>
    <property type="evidence" value="ECO:0007669"/>
    <property type="project" value="UniProtKB-KW"/>
</dbReference>
<sequence length="315" mass="35134">MTALSNLAQAGVLSNPTVHAEYMTFVLSGTDKSPSPSEHIGAALAKLDVITKSINQKDLDADLSISVGFSANAWAPLFPDTAIPAQLQPFTPMQDGKRSFPATPGDIFFMIKSNRMDLNFQAAKLIVRDLAAIAELIEDIQGYKYLDNRDMIDFVDGTENPVGDERVEAVLVCEDIDIHQGGSYLTVQRYVDHLDKWEAQHTEYQEQVIGRTKMDNIELDDDVKPAWAHNAKSKVEIDDVEIKMLRQNRPWGNAKEHGTFFVGFASTPEIIKTSLTQMIYADENGDYDRLLDFVDAQTGGLYFMPSKTFLALFTD</sequence>
<evidence type="ECO:0000256" key="3">
    <source>
        <dbReference type="ARBA" id="ARBA00022723"/>
    </source>
</evidence>
<gene>
    <name evidence="9" type="ORF">FN961_20960</name>
</gene>
<keyword evidence="5" id="KW-0408">Iron</keyword>
<dbReference type="GO" id="GO:0004601">
    <property type="term" value="F:peroxidase activity"/>
    <property type="evidence" value="ECO:0007669"/>
    <property type="project" value="UniProtKB-KW"/>
</dbReference>
<evidence type="ECO:0000259" key="7">
    <source>
        <dbReference type="Pfam" id="PF04261"/>
    </source>
</evidence>
<evidence type="ECO:0000256" key="2">
    <source>
        <dbReference type="ARBA" id="ARBA00022559"/>
    </source>
</evidence>
<comment type="similarity">
    <text evidence="6">Belongs to the DyP-type peroxidase family.</text>
</comment>
<feature type="domain" description="Dyp-type peroxidase C-terminal" evidence="8">
    <location>
        <begin position="147"/>
        <end position="307"/>
    </location>
</feature>
<dbReference type="GO" id="GO:0005829">
    <property type="term" value="C:cytosol"/>
    <property type="evidence" value="ECO:0007669"/>
    <property type="project" value="TreeGrafter"/>
</dbReference>
<keyword evidence="2 9" id="KW-0575">Peroxidase</keyword>
<dbReference type="SUPFAM" id="SSF54909">
    <property type="entry name" value="Dimeric alpha+beta barrel"/>
    <property type="match status" value="1"/>
</dbReference>
<dbReference type="AlphaFoldDB" id="A0A553JIW7"/>
<evidence type="ECO:0000256" key="5">
    <source>
        <dbReference type="ARBA" id="ARBA00023004"/>
    </source>
</evidence>
<dbReference type="RefSeq" id="WP_144042121.1">
    <property type="nucleotide sequence ID" value="NZ_BMPL01000034.1"/>
</dbReference>
<reference evidence="10" key="1">
    <citation type="submission" date="2019-07" db="EMBL/GenBank/DDBJ databases">
        <title>Shewanella sp. YLB-08 draft genomic sequence.</title>
        <authorList>
            <person name="Yu L."/>
        </authorList>
    </citation>
    <scope>NUCLEOTIDE SEQUENCE [LARGE SCALE GENOMIC DNA]</scope>
    <source>
        <strain evidence="10">JCM 20706</strain>
    </source>
</reference>
<dbReference type="PANTHER" id="PTHR30521:SF0">
    <property type="entry name" value="DYP-TYPE PEROXIDASE FAMILY PROTEIN"/>
    <property type="match status" value="1"/>
</dbReference>
<dbReference type="GO" id="GO:0020037">
    <property type="term" value="F:heme binding"/>
    <property type="evidence" value="ECO:0007669"/>
    <property type="project" value="InterPro"/>
</dbReference>
<name>A0A553JIW7_SHEHA</name>
<evidence type="ECO:0000313" key="10">
    <source>
        <dbReference type="Proteomes" id="UP000318126"/>
    </source>
</evidence>
<comment type="cofactor">
    <cofactor evidence="1">
        <name>heme b</name>
        <dbReference type="ChEBI" id="CHEBI:60344"/>
    </cofactor>
</comment>
<dbReference type="EMBL" id="VKGK01000034">
    <property type="protein sequence ID" value="TRY12400.1"/>
    <property type="molecule type" value="Genomic_DNA"/>
</dbReference>
<keyword evidence="10" id="KW-1185">Reference proteome</keyword>
<evidence type="ECO:0000256" key="1">
    <source>
        <dbReference type="ARBA" id="ARBA00001970"/>
    </source>
</evidence>
<dbReference type="PROSITE" id="PS51404">
    <property type="entry name" value="DYP_PEROXIDASE"/>
    <property type="match status" value="1"/>
</dbReference>
<keyword evidence="3" id="KW-0479">Metal-binding</keyword>
<evidence type="ECO:0000259" key="8">
    <source>
        <dbReference type="Pfam" id="PF20628"/>
    </source>
</evidence>
<protein>
    <submittedName>
        <fullName evidence="9">Dyp-type peroxidase</fullName>
    </submittedName>
</protein>
<evidence type="ECO:0000256" key="6">
    <source>
        <dbReference type="ARBA" id="ARBA00025737"/>
    </source>
</evidence>
<dbReference type="OrthoDB" id="3251355at2"/>
<organism evidence="9 10">
    <name type="scientific">Shewanella hanedai</name>
    <name type="common">Alteromonas hanedai</name>
    <dbReference type="NCBI Taxonomy" id="25"/>
    <lineage>
        <taxon>Bacteria</taxon>
        <taxon>Pseudomonadati</taxon>
        <taxon>Pseudomonadota</taxon>
        <taxon>Gammaproteobacteria</taxon>
        <taxon>Alteromonadales</taxon>
        <taxon>Shewanellaceae</taxon>
        <taxon>Shewanella</taxon>
    </lineage>
</organism>
<proteinExistence type="inferred from homology"/>
<keyword evidence="4" id="KW-0560">Oxidoreductase</keyword>